<dbReference type="SUPFAM" id="SSF53335">
    <property type="entry name" value="S-adenosyl-L-methionine-dependent methyltransferases"/>
    <property type="match status" value="1"/>
</dbReference>
<accession>A0ABT1SN92</accession>
<keyword evidence="2" id="KW-0808">Transferase</keyword>
<dbReference type="RefSeq" id="WP_178200251.1">
    <property type="nucleotide sequence ID" value="NZ_CALVCM010000041.1"/>
</dbReference>
<dbReference type="InterPro" id="IPR007848">
    <property type="entry name" value="Small_mtfrase_dom"/>
</dbReference>
<dbReference type="CDD" id="cd02440">
    <property type="entry name" value="AdoMet_MTases"/>
    <property type="match status" value="1"/>
</dbReference>
<evidence type="ECO:0000313" key="5">
    <source>
        <dbReference type="Proteomes" id="UP001524435"/>
    </source>
</evidence>
<comment type="caution">
    <text evidence="4">The sequence shown here is derived from an EMBL/GenBank/DDBJ whole genome shotgun (WGS) entry which is preliminary data.</text>
</comment>
<evidence type="ECO:0000256" key="1">
    <source>
        <dbReference type="ARBA" id="ARBA00022603"/>
    </source>
</evidence>
<name>A0ABT1SN92_9FIRM</name>
<dbReference type="GO" id="GO:0008168">
    <property type="term" value="F:methyltransferase activity"/>
    <property type="evidence" value="ECO:0007669"/>
    <property type="project" value="UniProtKB-KW"/>
</dbReference>
<reference evidence="4 5" key="1">
    <citation type="submission" date="2022-06" db="EMBL/GenBank/DDBJ databases">
        <title>Isolation of gut microbiota from human fecal samples.</title>
        <authorList>
            <person name="Pamer E.G."/>
            <person name="Barat B."/>
            <person name="Waligurski E."/>
            <person name="Medina S."/>
            <person name="Paddock L."/>
            <person name="Mostad J."/>
        </authorList>
    </citation>
    <scope>NUCLEOTIDE SEQUENCE [LARGE SCALE GENOMIC DNA]</scope>
    <source>
        <strain evidence="4 5">DFI.6.1</strain>
    </source>
</reference>
<dbReference type="Pfam" id="PF05175">
    <property type="entry name" value="MTS"/>
    <property type="match status" value="1"/>
</dbReference>
<organism evidence="4 5">
    <name type="scientific">Massilicoli timonensis</name>
    <dbReference type="NCBI Taxonomy" id="2015901"/>
    <lineage>
        <taxon>Bacteria</taxon>
        <taxon>Bacillati</taxon>
        <taxon>Bacillota</taxon>
        <taxon>Erysipelotrichia</taxon>
        <taxon>Erysipelotrichales</taxon>
        <taxon>Erysipelotrichaceae</taxon>
        <taxon>Massilicoli</taxon>
    </lineage>
</organism>
<evidence type="ECO:0000259" key="3">
    <source>
        <dbReference type="Pfam" id="PF05175"/>
    </source>
</evidence>
<dbReference type="InterPro" id="IPR046977">
    <property type="entry name" value="RsmC/RlmG"/>
</dbReference>
<keyword evidence="5" id="KW-1185">Reference proteome</keyword>
<dbReference type="GO" id="GO:0032259">
    <property type="term" value="P:methylation"/>
    <property type="evidence" value="ECO:0007669"/>
    <property type="project" value="UniProtKB-KW"/>
</dbReference>
<dbReference type="InterPro" id="IPR029063">
    <property type="entry name" value="SAM-dependent_MTases_sf"/>
</dbReference>
<dbReference type="PANTHER" id="PTHR47816">
    <property type="entry name" value="RIBOSOMAL RNA SMALL SUBUNIT METHYLTRANSFERASE C"/>
    <property type="match status" value="1"/>
</dbReference>
<protein>
    <submittedName>
        <fullName evidence="4">Class I SAM-dependent methyltransferase</fullName>
    </submittedName>
</protein>
<sequence length="200" mass="22783">MDHYFTDNRHLAENRKELSFRFWCFTFYFQTDNGVFSKDAVDFGSRALIETIAKQGELHEKVLDMGCGYGPIGITLKKRFTKSEMHMVDVNPRAVQLAKENAIRNEVEVSVCVSDLYEAVADHDFSEIITNPPIRAGKQVIYQIFEGAYAHLRDGGVLWVVIRKQQGAPSAKEKIASVFGNCEIMAREKGYWILKAVKRV</sequence>
<evidence type="ECO:0000313" key="4">
    <source>
        <dbReference type="EMBL" id="MCQ5122702.1"/>
    </source>
</evidence>
<gene>
    <name evidence="4" type="ORF">NE663_10615</name>
</gene>
<dbReference type="PANTHER" id="PTHR47816:SF4">
    <property type="entry name" value="RIBOSOMAL RNA SMALL SUBUNIT METHYLTRANSFERASE C"/>
    <property type="match status" value="1"/>
</dbReference>
<keyword evidence="1 4" id="KW-0489">Methyltransferase</keyword>
<proteinExistence type="predicted"/>
<feature type="domain" description="Methyltransferase small" evidence="3">
    <location>
        <begin position="28"/>
        <end position="195"/>
    </location>
</feature>
<dbReference type="EMBL" id="JANGCH010000026">
    <property type="protein sequence ID" value="MCQ5122702.1"/>
    <property type="molecule type" value="Genomic_DNA"/>
</dbReference>
<dbReference type="Gene3D" id="3.40.50.150">
    <property type="entry name" value="Vaccinia Virus protein VP39"/>
    <property type="match status" value="1"/>
</dbReference>
<evidence type="ECO:0000256" key="2">
    <source>
        <dbReference type="ARBA" id="ARBA00022679"/>
    </source>
</evidence>
<dbReference type="Proteomes" id="UP001524435">
    <property type="component" value="Unassembled WGS sequence"/>
</dbReference>